<accession>A0ABS8LYL9</accession>
<keyword evidence="4 7" id="KW-0812">Transmembrane</keyword>
<keyword evidence="5 7" id="KW-1133">Transmembrane helix</keyword>
<gene>
    <name evidence="8" type="ORF">LNQ34_05180</name>
</gene>
<keyword evidence="2" id="KW-0328">Glycosyltransferase</keyword>
<evidence type="ECO:0000313" key="8">
    <source>
        <dbReference type="EMBL" id="MCC9017162.1"/>
    </source>
</evidence>
<evidence type="ECO:0000256" key="6">
    <source>
        <dbReference type="ARBA" id="ARBA00023136"/>
    </source>
</evidence>
<dbReference type="Pfam" id="PF01697">
    <property type="entry name" value="Glyco_transf_92"/>
    <property type="match status" value="1"/>
</dbReference>
<evidence type="ECO:0000313" key="9">
    <source>
        <dbReference type="Proteomes" id="UP001430700"/>
    </source>
</evidence>
<evidence type="ECO:0000256" key="3">
    <source>
        <dbReference type="ARBA" id="ARBA00022679"/>
    </source>
</evidence>
<name>A0ABS8LYL9_9FLAO</name>
<dbReference type="InterPro" id="IPR029044">
    <property type="entry name" value="Nucleotide-diphossugar_trans"/>
</dbReference>
<dbReference type="PANTHER" id="PTHR21461">
    <property type="entry name" value="GLYCOSYLTRANSFERASE FAMILY 92 PROTEIN"/>
    <property type="match status" value="1"/>
</dbReference>
<evidence type="ECO:0000256" key="5">
    <source>
        <dbReference type="ARBA" id="ARBA00022989"/>
    </source>
</evidence>
<dbReference type="InterPro" id="IPR008166">
    <property type="entry name" value="Glyco_transf_92"/>
</dbReference>
<keyword evidence="6 7" id="KW-0472">Membrane</keyword>
<dbReference type="SUPFAM" id="SSF53448">
    <property type="entry name" value="Nucleotide-diphospho-sugar transferases"/>
    <property type="match status" value="1"/>
</dbReference>
<dbReference type="EMBL" id="JAJJMN010000001">
    <property type="protein sequence ID" value="MCC9017162.1"/>
    <property type="molecule type" value="Genomic_DNA"/>
</dbReference>
<keyword evidence="9" id="KW-1185">Reference proteome</keyword>
<dbReference type="RefSeq" id="WP_229998886.1">
    <property type="nucleotide sequence ID" value="NZ_JAJJMN010000001.1"/>
</dbReference>
<feature type="transmembrane region" description="Helical" evidence="7">
    <location>
        <begin position="32"/>
        <end position="52"/>
    </location>
</feature>
<comment type="subcellular location">
    <subcellularLocation>
        <location evidence="1">Membrane</location>
        <topology evidence="1">Single-pass membrane protein</topology>
    </subcellularLocation>
</comment>
<dbReference type="PANTHER" id="PTHR21461:SF69">
    <property type="entry name" value="GLYCOSYLTRANSFERASE FAMILY 92 PROTEIN"/>
    <property type="match status" value="1"/>
</dbReference>
<comment type="caution">
    <text evidence="8">The sequence shown here is derived from an EMBL/GenBank/DDBJ whole genome shotgun (WGS) entry which is preliminary data.</text>
</comment>
<proteinExistence type="predicted"/>
<dbReference type="Proteomes" id="UP001430700">
    <property type="component" value="Unassembled WGS sequence"/>
</dbReference>
<organism evidence="8 9">
    <name type="scientific">Flavobacterium lipolyticum</name>
    <dbReference type="NCBI Taxonomy" id="2893754"/>
    <lineage>
        <taxon>Bacteria</taxon>
        <taxon>Pseudomonadati</taxon>
        <taxon>Bacteroidota</taxon>
        <taxon>Flavobacteriia</taxon>
        <taxon>Flavobacteriales</taxon>
        <taxon>Flavobacteriaceae</taxon>
        <taxon>Flavobacterium</taxon>
    </lineage>
</organism>
<keyword evidence="3" id="KW-0808">Transferase</keyword>
<reference evidence="8" key="1">
    <citation type="submission" date="2021-11" db="EMBL/GenBank/DDBJ databases">
        <title>Description of novel Flavobacterium species.</title>
        <authorList>
            <person name="Saticioglu I.B."/>
            <person name="Ay H."/>
            <person name="Altun S."/>
            <person name="Duman M."/>
        </authorList>
    </citation>
    <scope>NUCLEOTIDE SEQUENCE</scope>
    <source>
        <strain evidence="8">F-126</strain>
    </source>
</reference>
<sequence length="330" mass="39703">MSEDIQDYYVDGNFITRERFKQTFLKNSFTRFIAYFIKIVFLKLVILINRLVKRQNKKFKYSVSFCCIFKNEARYFDEWIQYHLVTGVEHFYLYNNNSDDNYLEILQPYIEKGIVDLINWPFDHSQMLAYEDCYKKHKEDTNWLAFIDVDEFVCPLAIDNIQLWLESYENYPGVAIYWKQFGSNGKLKHDDNKLVIEQYTQCWPKPSVFTKMFCNMNFPISEFSNPHLISSKMFGLRIPPVNQFKNFTSFGINLRLPFQSTTIQINHYWGKAYDCFVESKINRSDVYHKNDIKMGQARKRLLRSHESMCTIQDYSIQRFLLYTKLRNNLN</sequence>
<evidence type="ECO:0000256" key="7">
    <source>
        <dbReference type="SAM" id="Phobius"/>
    </source>
</evidence>
<protein>
    <submittedName>
        <fullName evidence="8">Glycosyltransferase family 92 protein</fullName>
    </submittedName>
</protein>
<evidence type="ECO:0000256" key="1">
    <source>
        <dbReference type="ARBA" id="ARBA00004167"/>
    </source>
</evidence>
<evidence type="ECO:0000256" key="2">
    <source>
        <dbReference type="ARBA" id="ARBA00022676"/>
    </source>
</evidence>
<evidence type="ECO:0000256" key="4">
    <source>
        <dbReference type="ARBA" id="ARBA00022692"/>
    </source>
</evidence>